<evidence type="ECO:0000313" key="10">
    <source>
        <dbReference type="EMBL" id="ORX60148.1"/>
    </source>
</evidence>
<dbReference type="InterPro" id="IPR010259">
    <property type="entry name" value="S8pro/Inhibitor_I9"/>
</dbReference>
<keyword evidence="4 5" id="KW-0720">Serine protease</keyword>
<dbReference type="InterPro" id="IPR022398">
    <property type="entry name" value="Peptidase_S8_His-AS"/>
</dbReference>
<evidence type="ECO:0000256" key="6">
    <source>
        <dbReference type="RuleBase" id="RU003355"/>
    </source>
</evidence>
<evidence type="ECO:0000256" key="2">
    <source>
        <dbReference type="ARBA" id="ARBA00022670"/>
    </source>
</evidence>
<sequence>MVSLYVLVLRIDSINEKKFLDNLDKISKNHFEDNEAKTGIIRNQYIVVLKDNATFIDEITKTNWIKRAIDYDSDSYSEIIHYYSMPKYIGWSSPSESMKLLKKSNDENIEIFKGFSAKLSPDMYEYFVRHPSVKFVESDEYVQLDDRFESQEEAQKLAEEISRPFDENNNNNNNNNNNDKNDEIDASAIVYKVKSGLNLSRLINHQPIANVSNSYYKFGYESAYDVYVYVVDTGVNANHTSFLDKLGYDSVNKNRVILGKNYLESEGITDKNGHGTHVAGIIGSTTWGVSKRVNIVSVKVMNQKGSGKWSDILAAIEWCQNHLITNTTSKKGVINISLSGSVKEAANVAIKAAISQGIHFSVAAGNNGKDACQFSPASASKYGAVVVGSINTDDSLSKFSNYGKCITIYAPGYKILSTSNLDNSSYREMSGTSMAAPHVAGVMALILSYKNMTPNELYNTLLNEASTDYIKNLDSESPNKIAYIPSYAIASRCNPLDQDDCIKTSAKDETDINKDSYFWKNFKSLNDNLKNDYIVLQN</sequence>
<dbReference type="InterPro" id="IPR037045">
    <property type="entry name" value="S8pro/Inhibitor_I9_sf"/>
</dbReference>
<evidence type="ECO:0000256" key="1">
    <source>
        <dbReference type="ARBA" id="ARBA00011073"/>
    </source>
</evidence>
<name>A0A1Y1VML8_9FUNG</name>
<comment type="similarity">
    <text evidence="1 5 6">Belongs to the peptidase S8 family.</text>
</comment>
<dbReference type="EMBL" id="MCFH01000002">
    <property type="protein sequence ID" value="ORX60148.1"/>
    <property type="molecule type" value="Genomic_DNA"/>
</dbReference>
<keyword evidence="2 5" id="KW-0645">Protease</keyword>
<dbReference type="AlphaFoldDB" id="A0A1Y1VML8"/>
<dbReference type="Gene3D" id="3.40.50.200">
    <property type="entry name" value="Peptidase S8/S53 domain"/>
    <property type="match status" value="1"/>
</dbReference>
<feature type="active site" description="Charge relay system" evidence="5">
    <location>
        <position position="274"/>
    </location>
</feature>
<dbReference type="InterPro" id="IPR023827">
    <property type="entry name" value="Peptidase_S8_Asp-AS"/>
</dbReference>
<dbReference type="InterPro" id="IPR036852">
    <property type="entry name" value="Peptidase_S8/S53_dom_sf"/>
</dbReference>
<evidence type="ECO:0000313" key="11">
    <source>
        <dbReference type="Proteomes" id="UP000193719"/>
    </source>
</evidence>
<proteinExistence type="inferred from homology"/>
<dbReference type="SUPFAM" id="SSF52743">
    <property type="entry name" value="Subtilisin-like"/>
    <property type="match status" value="1"/>
</dbReference>
<evidence type="ECO:0000256" key="7">
    <source>
        <dbReference type="SAM" id="MobiDB-lite"/>
    </source>
</evidence>
<dbReference type="PANTHER" id="PTHR43806">
    <property type="entry name" value="PEPTIDASE S8"/>
    <property type="match status" value="1"/>
</dbReference>
<keyword evidence="3 5" id="KW-0378">Hydrolase</keyword>
<dbReference type="PROSITE" id="PS00137">
    <property type="entry name" value="SUBTILASE_HIS"/>
    <property type="match status" value="1"/>
</dbReference>
<evidence type="ECO:0000256" key="5">
    <source>
        <dbReference type="PROSITE-ProRule" id="PRU01240"/>
    </source>
</evidence>
<feature type="domain" description="Inhibitor I9" evidence="9">
    <location>
        <begin position="44"/>
        <end position="144"/>
    </location>
</feature>
<organism evidence="10 11">
    <name type="scientific">Piromyces finnis</name>
    <dbReference type="NCBI Taxonomy" id="1754191"/>
    <lineage>
        <taxon>Eukaryota</taxon>
        <taxon>Fungi</taxon>
        <taxon>Fungi incertae sedis</taxon>
        <taxon>Chytridiomycota</taxon>
        <taxon>Chytridiomycota incertae sedis</taxon>
        <taxon>Neocallimastigomycetes</taxon>
        <taxon>Neocallimastigales</taxon>
        <taxon>Neocallimastigaceae</taxon>
        <taxon>Piromyces</taxon>
    </lineage>
</organism>
<reference evidence="10 11" key="2">
    <citation type="submission" date="2016-08" db="EMBL/GenBank/DDBJ databases">
        <title>Pervasive Adenine N6-methylation of Active Genes in Fungi.</title>
        <authorList>
            <consortium name="DOE Joint Genome Institute"/>
            <person name="Mondo S.J."/>
            <person name="Dannebaum R.O."/>
            <person name="Kuo R.C."/>
            <person name="Labutti K."/>
            <person name="Haridas S."/>
            <person name="Kuo A."/>
            <person name="Salamov A."/>
            <person name="Ahrendt S.R."/>
            <person name="Lipzen A."/>
            <person name="Sullivan W."/>
            <person name="Andreopoulos W.B."/>
            <person name="Clum A."/>
            <person name="Lindquist E."/>
            <person name="Daum C."/>
            <person name="Ramamoorthy G.K."/>
            <person name="Gryganskyi A."/>
            <person name="Culley D."/>
            <person name="Magnuson J.K."/>
            <person name="James T.Y."/>
            <person name="O'Malley M.A."/>
            <person name="Stajich J.E."/>
            <person name="Spatafora J.W."/>
            <person name="Visel A."/>
            <person name="Grigoriev I.V."/>
        </authorList>
    </citation>
    <scope>NUCLEOTIDE SEQUENCE [LARGE SCALE GENOMIC DNA]</scope>
    <source>
        <strain evidence="11">finn</strain>
    </source>
</reference>
<feature type="active site" description="Charge relay system" evidence="5">
    <location>
        <position position="433"/>
    </location>
</feature>
<dbReference type="PRINTS" id="PR00723">
    <property type="entry name" value="SUBTILISIN"/>
</dbReference>
<dbReference type="PROSITE" id="PS00138">
    <property type="entry name" value="SUBTILASE_SER"/>
    <property type="match status" value="1"/>
</dbReference>
<dbReference type="SUPFAM" id="SSF54897">
    <property type="entry name" value="Protease propeptides/inhibitors"/>
    <property type="match status" value="1"/>
</dbReference>
<accession>A0A1Y1VML8</accession>
<feature type="region of interest" description="Disordered" evidence="7">
    <location>
        <begin position="161"/>
        <end position="182"/>
    </location>
</feature>
<dbReference type="Pfam" id="PF05922">
    <property type="entry name" value="Inhibitor_I9"/>
    <property type="match status" value="1"/>
</dbReference>
<dbReference type="InterPro" id="IPR015500">
    <property type="entry name" value="Peptidase_S8_subtilisin-rel"/>
</dbReference>
<comment type="caution">
    <text evidence="10">The sequence shown here is derived from an EMBL/GenBank/DDBJ whole genome shotgun (WGS) entry which is preliminary data.</text>
</comment>
<dbReference type="InterPro" id="IPR023828">
    <property type="entry name" value="Peptidase_S8_Ser-AS"/>
</dbReference>
<dbReference type="Proteomes" id="UP000193719">
    <property type="component" value="Unassembled WGS sequence"/>
</dbReference>
<gene>
    <name evidence="10" type="ORF">BCR36DRAFT_366154</name>
</gene>
<feature type="active site" description="Charge relay system" evidence="5">
    <location>
        <position position="232"/>
    </location>
</feature>
<dbReference type="FunFam" id="3.40.50.200:FF:000007">
    <property type="entry name" value="Subtilisin-like serine protease"/>
    <property type="match status" value="1"/>
</dbReference>
<keyword evidence="11" id="KW-1185">Reference proteome</keyword>
<dbReference type="PROSITE" id="PS00136">
    <property type="entry name" value="SUBTILASE_ASP"/>
    <property type="match status" value="1"/>
</dbReference>
<dbReference type="CDD" id="cd04077">
    <property type="entry name" value="Peptidases_S8_PCSK9_ProteinaseK_like"/>
    <property type="match status" value="1"/>
</dbReference>
<dbReference type="Pfam" id="PF00082">
    <property type="entry name" value="Peptidase_S8"/>
    <property type="match status" value="1"/>
</dbReference>
<protein>
    <submittedName>
        <fullName evidence="10">Subtilisin-like protein</fullName>
    </submittedName>
</protein>
<feature type="compositionally biased region" description="Low complexity" evidence="7">
    <location>
        <begin position="168"/>
        <end position="178"/>
    </location>
</feature>
<dbReference type="PROSITE" id="PS51892">
    <property type="entry name" value="SUBTILASE"/>
    <property type="match status" value="1"/>
</dbReference>
<dbReference type="InterPro" id="IPR034193">
    <property type="entry name" value="PCSK9_ProteinaseK-like"/>
</dbReference>
<dbReference type="PANTHER" id="PTHR43806:SF66">
    <property type="entry name" value="SERIN ENDOPEPTIDASE"/>
    <property type="match status" value="1"/>
</dbReference>
<evidence type="ECO:0000256" key="4">
    <source>
        <dbReference type="ARBA" id="ARBA00022825"/>
    </source>
</evidence>
<evidence type="ECO:0000256" key="3">
    <source>
        <dbReference type="ARBA" id="ARBA00022801"/>
    </source>
</evidence>
<dbReference type="GO" id="GO:0005615">
    <property type="term" value="C:extracellular space"/>
    <property type="evidence" value="ECO:0007669"/>
    <property type="project" value="TreeGrafter"/>
</dbReference>
<dbReference type="GO" id="GO:0006508">
    <property type="term" value="P:proteolysis"/>
    <property type="evidence" value="ECO:0007669"/>
    <property type="project" value="UniProtKB-KW"/>
</dbReference>
<evidence type="ECO:0000259" key="9">
    <source>
        <dbReference type="Pfam" id="PF05922"/>
    </source>
</evidence>
<dbReference type="STRING" id="1754191.A0A1Y1VML8"/>
<dbReference type="Gene3D" id="3.30.70.80">
    <property type="entry name" value="Peptidase S8 propeptide/proteinase inhibitor I9"/>
    <property type="match status" value="1"/>
</dbReference>
<dbReference type="OrthoDB" id="206201at2759"/>
<dbReference type="InterPro" id="IPR000209">
    <property type="entry name" value="Peptidase_S8/S53_dom"/>
</dbReference>
<dbReference type="InterPro" id="IPR050131">
    <property type="entry name" value="Peptidase_S8_subtilisin-like"/>
</dbReference>
<reference evidence="10 11" key="1">
    <citation type="submission" date="2016-08" db="EMBL/GenBank/DDBJ databases">
        <title>Genomes of anaerobic fungi encode conserved fungal cellulosomes for biomass hydrolysis.</title>
        <authorList>
            <consortium name="DOE Joint Genome Institute"/>
            <person name="Haitjema C.H."/>
            <person name="Gilmore S.P."/>
            <person name="Henske J.K."/>
            <person name="Solomon K.V."/>
            <person name="De Groot R."/>
            <person name="Kuo A."/>
            <person name="Mondo S.J."/>
            <person name="Salamov A.A."/>
            <person name="Labutti K."/>
            <person name="Zhao Z."/>
            <person name="Chiniquy J."/>
            <person name="Barry K."/>
            <person name="Brewer H.M."/>
            <person name="Purvine S.O."/>
            <person name="Wright A.T."/>
            <person name="Boxma B."/>
            <person name="Van Alen T."/>
            <person name="Hackstein J.H."/>
            <person name="Baker S.E."/>
            <person name="Grigoriev I.V."/>
            <person name="O'Malley M.A."/>
        </authorList>
    </citation>
    <scope>NUCLEOTIDE SEQUENCE [LARGE SCALE GENOMIC DNA]</scope>
    <source>
        <strain evidence="11">finn</strain>
    </source>
</reference>
<dbReference type="GO" id="GO:0004252">
    <property type="term" value="F:serine-type endopeptidase activity"/>
    <property type="evidence" value="ECO:0007669"/>
    <property type="project" value="UniProtKB-UniRule"/>
</dbReference>
<feature type="domain" description="Peptidase S8/S53" evidence="8">
    <location>
        <begin position="226"/>
        <end position="467"/>
    </location>
</feature>
<evidence type="ECO:0000259" key="8">
    <source>
        <dbReference type="Pfam" id="PF00082"/>
    </source>
</evidence>